<reference evidence="2" key="1">
    <citation type="journal article" date="2010" name="Nat. Biotechnol.">
        <title>Draft genome sequence of the oilseed species Ricinus communis.</title>
        <authorList>
            <person name="Chan A.P."/>
            <person name="Crabtree J."/>
            <person name="Zhao Q."/>
            <person name="Lorenzi H."/>
            <person name="Orvis J."/>
            <person name="Puiu D."/>
            <person name="Melake-Berhan A."/>
            <person name="Jones K.M."/>
            <person name="Redman J."/>
            <person name="Chen G."/>
            <person name="Cahoon E.B."/>
            <person name="Gedil M."/>
            <person name="Stanke M."/>
            <person name="Haas B.J."/>
            <person name="Wortman J.R."/>
            <person name="Fraser-Liggett C.M."/>
            <person name="Ravel J."/>
            <person name="Rabinowicz P.D."/>
        </authorList>
    </citation>
    <scope>NUCLEOTIDE SEQUENCE [LARGE SCALE GENOMIC DNA]</scope>
    <source>
        <strain evidence="2">cv. Hale</strain>
    </source>
</reference>
<proteinExistence type="predicted"/>
<accession>B9RX25</accession>
<sequence length="67" mass="7940">MEFLESIGLEMELSDMSFSVSLDYGNDYEWGSRKGLSSLFAQRKSISNSYFWQIFRDINKFKHDILM</sequence>
<dbReference type="AlphaFoldDB" id="B9RX25"/>
<protein>
    <submittedName>
        <fullName evidence="1">Uncharacterized protein</fullName>
    </submittedName>
</protein>
<dbReference type="Proteomes" id="UP000008311">
    <property type="component" value="Unassembled WGS sequence"/>
</dbReference>
<dbReference type="EMBL" id="EQ973826">
    <property type="protein sequence ID" value="EEF44054.1"/>
    <property type="molecule type" value="Genomic_DNA"/>
</dbReference>
<gene>
    <name evidence="1" type="ORF">RCOM_0816460</name>
</gene>
<organism evidence="1 2">
    <name type="scientific">Ricinus communis</name>
    <name type="common">Castor bean</name>
    <dbReference type="NCBI Taxonomy" id="3988"/>
    <lineage>
        <taxon>Eukaryota</taxon>
        <taxon>Viridiplantae</taxon>
        <taxon>Streptophyta</taxon>
        <taxon>Embryophyta</taxon>
        <taxon>Tracheophyta</taxon>
        <taxon>Spermatophyta</taxon>
        <taxon>Magnoliopsida</taxon>
        <taxon>eudicotyledons</taxon>
        <taxon>Gunneridae</taxon>
        <taxon>Pentapetalae</taxon>
        <taxon>rosids</taxon>
        <taxon>fabids</taxon>
        <taxon>Malpighiales</taxon>
        <taxon>Euphorbiaceae</taxon>
        <taxon>Acalyphoideae</taxon>
        <taxon>Acalypheae</taxon>
        <taxon>Ricinus</taxon>
    </lineage>
</organism>
<keyword evidence="2" id="KW-1185">Reference proteome</keyword>
<name>B9RX25_RICCO</name>
<evidence type="ECO:0000313" key="1">
    <source>
        <dbReference type="EMBL" id="EEF44054.1"/>
    </source>
</evidence>
<dbReference type="InParanoid" id="B9RX25"/>
<dbReference type="STRING" id="3988.B9RX25"/>
<evidence type="ECO:0000313" key="2">
    <source>
        <dbReference type="Proteomes" id="UP000008311"/>
    </source>
</evidence>